<name>D2XAH2_GBMV</name>
<evidence type="ECO:0000313" key="2">
    <source>
        <dbReference type="Proteomes" id="UP000029780"/>
    </source>
</evidence>
<evidence type="ECO:0000313" key="1">
    <source>
        <dbReference type="EMBL" id="ADB03949.1"/>
    </source>
</evidence>
<dbReference type="OrthoDB" id="28802at10239"/>
<dbReference type="RefSeq" id="YP_003406911.1">
    <property type="nucleotide sequence ID" value="NC_013756.1"/>
</dbReference>
<proteinExistence type="predicted"/>
<gene>
    <name evidence="1" type="ORF">MAR_ORF168</name>
</gene>
<accession>D2XAH2</accession>
<organismHost>
    <name type="scientific">Acanthamoeba</name>
    <dbReference type="NCBI Taxonomy" id="5754"/>
</organismHost>
<reference evidence="1 2" key="1">
    <citation type="journal article" date="2009" name="Proc. Natl. Acad. Sci. U.S.A.">
        <title>Giant Marseillevirus highlights the role of amoebae as a melting pot in emergence of chimeric microorganisms.</title>
        <authorList>
            <person name="Boyer M."/>
            <person name="Yutin N."/>
            <person name="Pagnier I."/>
            <person name="Barrassi L."/>
            <person name="Fournous G."/>
            <person name="Espinosa L."/>
            <person name="Robert C."/>
            <person name="Azza S."/>
            <person name="Sun S."/>
            <person name="Rossmann M.G."/>
            <person name="Suzan-Monti M."/>
            <person name="La Scola B."/>
            <person name="Koonin E.V."/>
            <person name="Raoult D."/>
        </authorList>
    </citation>
    <scope>NUCLEOTIDE SEQUENCE [LARGE SCALE GENOMIC DNA]</scope>
    <source>
        <strain evidence="1 2">T19</strain>
    </source>
</reference>
<keyword evidence="2" id="KW-1185">Reference proteome</keyword>
<dbReference type="GeneID" id="8746405"/>
<dbReference type="Proteomes" id="UP000029780">
    <property type="component" value="Segment"/>
</dbReference>
<sequence>MYVVFRIFFDLFDKPLFFFLCCEWKMSRAKKITEPFLVAWTLLGIPAGFVIGRGEGRNQKNRHVSWYVGVPKVVWRAICWPYYVREYI</sequence>
<protein>
    <submittedName>
        <fullName evidence="1">Uncharacterized protein</fullName>
    </submittedName>
</protein>
<organism evidence="1 2">
    <name type="scientific">Marseillevirus marseillevirus</name>
    <name type="common">GBM</name>
    <dbReference type="NCBI Taxonomy" id="694581"/>
    <lineage>
        <taxon>Viruses</taxon>
        <taxon>Varidnaviria</taxon>
        <taxon>Bamfordvirae</taxon>
        <taxon>Nucleocytoviricota</taxon>
        <taxon>Megaviricetes</taxon>
        <taxon>Pimascovirales</taxon>
        <taxon>Pimascovirales incertae sedis</taxon>
        <taxon>Marseilleviridae</taxon>
        <taxon>Marseillevirus</taxon>
        <taxon>Marseillevirus massiliense</taxon>
    </lineage>
</organism>
<dbReference type="KEGG" id="vg:8746405"/>
<dbReference type="EMBL" id="GU071086">
    <property type="protein sequence ID" value="ADB03949.1"/>
    <property type="molecule type" value="Genomic_DNA"/>
</dbReference>